<dbReference type="Proteomes" id="UP001054945">
    <property type="component" value="Unassembled WGS sequence"/>
</dbReference>
<organism evidence="1 2">
    <name type="scientific">Caerostris extrusa</name>
    <name type="common">Bark spider</name>
    <name type="synonym">Caerostris bankana</name>
    <dbReference type="NCBI Taxonomy" id="172846"/>
    <lineage>
        <taxon>Eukaryota</taxon>
        <taxon>Metazoa</taxon>
        <taxon>Ecdysozoa</taxon>
        <taxon>Arthropoda</taxon>
        <taxon>Chelicerata</taxon>
        <taxon>Arachnida</taxon>
        <taxon>Araneae</taxon>
        <taxon>Araneomorphae</taxon>
        <taxon>Entelegynae</taxon>
        <taxon>Araneoidea</taxon>
        <taxon>Araneidae</taxon>
        <taxon>Caerostris</taxon>
    </lineage>
</organism>
<protein>
    <submittedName>
        <fullName evidence="1">Uncharacterized protein</fullName>
    </submittedName>
</protein>
<reference evidence="1 2" key="1">
    <citation type="submission" date="2021-06" db="EMBL/GenBank/DDBJ databases">
        <title>Caerostris extrusa draft genome.</title>
        <authorList>
            <person name="Kono N."/>
            <person name="Arakawa K."/>
        </authorList>
    </citation>
    <scope>NUCLEOTIDE SEQUENCE [LARGE SCALE GENOMIC DNA]</scope>
</reference>
<dbReference type="AlphaFoldDB" id="A0AAV4RUZ3"/>
<sequence>MVELGTIKVPGPDRIQSERFFFRIRLCSRKFSLALNREKPRDVGFNLTAGPLLTNKRRNIATEQAIFGGRYEIQMFAIAFWCRHVLPHEEPNCFCQTICSIRKWIGSNPFLLFFSFCEINSLADK</sequence>
<accession>A0AAV4RUZ3</accession>
<proteinExistence type="predicted"/>
<dbReference type="EMBL" id="BPLR01008416">
    <property type="protein sequence ID" value="GIY24504.1"/>
    <property type="molecule type" value="Genomic_DNA"/>
</dbReference>
<keyword evidence="2" id="KW-1185">Reference proteome</keyword>
<comment type="caution">
    <text evidence="1">The sequence shown here is derived from an EMBL/GenBank/DDBJ whole genome shotgun (WGS) entry which is preliminary data.</text>
</comment>
<evidence type="ECO:0000313" key="1">
    <source>
        <dbReference type="EMBL" id="GIY24504.1"/>
    </source>
</evidence>
<evidence type="ECO:0000313" key="2">
    <source>
        <dbReference type="Proteomes" id="UP001054945"/>
    </source>
</evidence>
<gene>
    <name evidence="1" type="ORF">CEXT_384761</name>
</gene>
<name>A0AAV4RUZ3_CAEEX</name>